<evidence type="ECO:0000313" key="3">
    <source>
        <dbReference type="EMBL" id="MFC3211397.1"/>
    </source>
</evidence>
<name>A0ABV7KPE7_PLAOK</name>
<reference evidence="4" key="1">
    <citation type="journal article" date="2019" name="Int. J. Syst. Evol. Microbiol.">
        <title>The Global Catalogue of Microorganisms (GCM) 10K type strain sequencing project: providing services to taxonomists for standard genome sequencing and annotation.</title>
        <authorList>
            <consortium name="The Broad Institute Genomics Platform"/>
            <consortium name="The Broad Institute Genome Sequencing Center for Infectious Disease"/>
            <person name="Wu L."/>
            <person name="Ma J."/>
        </authorList>
    </citation>
    <scope>NUCLEOTIDE SEQUENCE [LARGE SCALE GENOMIC DNA]</scope>
    <source>
        <strain evidence="4">CCM 320</strain>
    </source>
</reference>
<feature type="compositionally biased region" description="Acidic residues" evidence="1">
    <location>
        <begin position="117"/>
        <end position="127"/>
    </location>
</feature>
<feature type="compositionally biased region" description="Low complexity" evidence="1">
    <location>
        <begin position="92"/>
        <end position="116"/>
    </location>
</feature>
<accession>A0ABV7KPE7</accession>
<sequence length="412" mass="45137">MPNNKWDEENIENLLKDFPAIKDERPKEEVFKRLQKTERPHKKSKNWVPLLVAALAFITFGVLLASMLGQSSDESAYDMSGSEGEGAEESTAESGDANSAATEDSGGAESESAATESSEEADSEEGSDSFNAMESAAGPPEITLNEEQLEGISLFTVGLTENAIVIPVSFVIWEDRLVEDFGTADVDAVELYNRYAAELDEEALGFDEYHPYSGTIDATAEGVQHELPAAHEYDMASAAMSVYFNSLAATFSDASEISIVDESGNAANFDQVGQVQAIQPGITNIAYYSYSTADTERYLVPGYDMPHENVSAALEAMKSSPNDLYESVVPQDLEYSVSENDRTVTVEFTEPVDFNSYEYREAVFLIEGMVLTADSFGKELMIANTVDTNWNKYDFTKPLPVPAGINVKEYNY</sequence>
<keyword evidence="4" id="KW-1185">Reference proteome</keyword>
<organism evidence="3 4">
    <name type="scientific">Planomicrobium okeanokoites</name>
    <name type="common">Planococcus okeanokoites</name>
    <name type="synonym">Flavobacterium okeanokoites</name>
    <dbReference type="NCBI Taxonomy" id="244"/>
    <lineage>
        <taxon>Bacteria</taxon>
        <taxon>Bacillati</taxon>
        <taxon>Bacillota</taxon>
        <taxon>Bacilli</taxon>
        <taxon>Bacillales</taxon>
        <taxon>Caryophanaceae</taxon>
        <taxon>Planomicrobium</taxon>
    </lineage>
</organism>
<feature type="region of interest" description="Disordered" evidence="1">
    <location>
        <begin position="73"/>
        <end position="136"/>
    </location>
</feature>
<keyword evidence="2" id="KW-0472">Membrane</keyword>
<dbReference type="Proteomes" id="UP001595625">
    <property type="component" value="Unassembled WGS sequence"/>
</dbReference>
<keyword evidence="2" id="KW-0812">Transmembrane</keyword>
<comment type="caution">
    <text evidence="3">The sequence shown here is derived from an EMBL/GenBank/DDBJ whole genome shotgun (WGS) entry which is preliminary data.</text>
</comment>
<evidence type="ECO:0000256" key="1">
    <source>
        <dbReference type="SAM" id="MobiDB-lite"/>
    </source>
</evidence>
<protein>
    <submittedName>
        <fullName evidence="3">GerMN domain-containing protein</fullName>
    </submittedName>
</protein>
<evidence type="ECO:0000256" key="2">
    <source>
        <dbReference type="SAM" id="Phobius"/>
    </source>
</evidence>
<feature type="transmembrane region" description="Helical" evidence="2">
    <location>
        <begin position="47"/>
        <end position="69"/>
    </location>
</feature>
<dbReference type="RefSeq" id="WP_117312382.1">
    <property type="nucleotide sequence ID" value="NZ_JBFEXX010000138.1"/>
</dbReference>
<dbReference type="EMBL" id="JBHRUJ010000016">
    <property type="protein sequence ID" value="MFC3211397.1"/>
    <property type="molecule type" value="Genomic_DNA"/>
</dbReference>
<gene>
    <name evidence="3" type="ORF">ACFOEJ_09965</name>
</gene>
<keyword evidence="2" id="KW-1133">Transmembrane helix</keyword>
<proteinExistence type="predicted"/>
<evidence type="ECO:0000313" key="4">
    <source>
        <dbReference type="Proteomes" id="UP001595625"/>
    </source>
</evidence>